<feature type="domain" description="Mandelate racemase/muconate lactonizing enzyme C-terminal" evidence="7">
    <location>
        <begin position="1129"/>
        <end position="1225"/>
    </location>
</feature>
<dbReference type="EMBL" id="JAGKQM010000002">
    <property type="protein sequence ID" value="KAH0938208.1"/>
    <property type="molecule type" value="Genomic_DNA"/>
</dbReference>
<dbReference type="InterPro" id="IPR012001">
    <property type="entry name" value="Thiamin_PyroP_enz_TPP-bd_dom"/>
</dbReference>
<organism evidence="8 9">
    <name type="scientific">Brassica napus</name>
    <name type="common">Rape</name>
    <dbReference type="NCBI Taxonomy" id="3708"/>
    <lineage>
        <taxon>Eukaryota</taxon>
        <taxon>Viridiplantae</taxon>
        <taxon>Streptophyta</taxon>
        <taxon>Embryophyta</taxon>
        <taxon>Tracheophyta</taxon>
        <taxon>Spermatophyta</taxon>
        <taxon>Magnoliopsida</taxon>
        <taxon>eudicotyledons</taxon>
        <taxon>Gunneridae</taxon>
        <taxon>Pentapetalae</taxon>
        <taxon>rosids</taxon>
        <taxon>malvids</taxon>
        <taxon>Brassicales</taxon>
        <taxon>Brassicaceae</taxon>
        <taxon>Brassiceae</taxon>
        <taxon>Brassica</taxon>
    </lineage>
</organism>
<dbReference type="InterPro" id="IPR029061">
    <property type="entry name" value="THDP-binding"/>
</dbReference>
<dbReference type="Proteomes" id="UP000824890">
    <property type="component" value="Unassembled WGS sequence"/>
</dbReference>
<dbReference type="InterPro" id="IPR004433">
    <property type="entry name" value="MenaQ_synth_MenD"/>
</dbReference>
<evidence type="ECO:0000256" key="4">
    <source>
        <dbReference type="ARBA" id="ARBA00023052"/>
    </source>
</evidence>
<dbReference type="InterPro" id="IPR011766">
    <property type="entry name" value="TPP_enzyme_TPP-bd"/>
</dbReference>
<dbReference type="Gene3D" id="3.40.50.1820">
    <property type="entry name" value="alpha/beta hydrolase"/>
    <property type="match status" value="1"/>
</dbReference>
<keyword evidence="4" id="KW-0786">Thiamine pyrophosphate</keyword>
<dbReference type="SFLD" id="SFLDS00001">
    <property type="entry name" value="Enolase"/>
    <property type="match status" value="1"/>
</dbReference>
<dbReference type="InterPro" id="IPR036849">
    <property type="entry name" value="Enolase-like_C_sf"/>
</dbReference>
<dbReference type="Pfam" id="PF13378">
    <property type="entry name" value="MR_MLE_C"/>
    <property type="match status" value="1"/>
</dbReference>
<evidence type="ECO:0000256" key="2">
    <source>
        <dbReference type="ARBA" id="ARBA00022723"/>
    </source>
</evidence>
<dbReference type="SUPFAM" id="SSF53474">
    <property type="entry name" value="alpha/beta-Hydrolases"/>
    <property type="match status" value="1"/>
</dbReference>
<evidence type="ECO:0000259" key="7">
    <source>
        <dbReference type="SMART" id="SM00922"/>
    </source>
</evidence>
<dbReference type="Gene3D" id="3.20.20.120">
    <property type="entry name" value="Enolase-like C-terminal domain"/>
    <property type="match status" value="1"/>
</dbReference>
<dbReference type="HAMAP" id="MF_01659">
    <property type="entry name" value="MenD"/>
    <property type="match status" value="1"/>
</dbReference>
<dbReference type="SUPFAM" id="SSF52467">
    <property type="entry name" value="DHS-like NAD/FAD-binding domain"/>
    <property type="match status" value="1"/>
</dbReference>
<dbReference type="InterPro" id="IPR013342">
    <property type="entry name" value="Mandelate_racemase_C"/>
</dbReference>
<dbReference type="Gene3D" id="3.40.50.1220">
    <property type="entry name" value="TPP-binding domain"/>
    <property type="match status" value="1"/>
</dbReference>
<dbReference type="Pfam" id="PF16582">
    <property type="entry name" value="TPP_enzyme_M_2"/>
    <property type="match status" value="1"/>
</dbReference>
<dbReference type="InterPro" id="IPR018110">
    <property type="entry name" value="Mandel_Rmase/mucon_lact_enz_CS"/>
</dbReference>
<dbReference type="PANTHER" id="PTHR42916">
    <property type="entry name" value="2-SUCCINYL-5-ENOLPYRUVYL-6-HYDROXY-3-CYCLOHEXENE-1-CARBOXYLATE SYNTHASE"/>
    <property type="match status" value="1"/>
</dbReference>
<dbReference type="SMART" id="SM00922">
    <property type="entry name" value="MR_MLE"/>
    <property type="match status" value="1"/>
</dbReference>
<evidence type="ECO:0000313" key="8">
    <source>
        <dbReference type="EMBL" id="KAH0938208.1"/>
    </source>
</evidence>
<dbReference type="InterPro" id="IPR029035">
    <property type="entry name" value="DHS-like_NAD/FAD-binding_dom"/>
</dbReference>
<evidence type="ECO:0000256" key="3">
    <source>
        <dbReference type="ARBA" id="ARBA00022842"/>
    </source>
</evidence>
<accession>A0ABQ8E9V4</accession>
<keyword evidence="6" id="KW-0456">Lyase</keyword>
<comment type="caution">
    <text evidence="8">The sequence shown here is derived from an EMBL/GenBank/DDBJ whole genome shotgun (WGS) entry which is preliminary data.</text>
</comment>
<dbReference type="SUPFAM" id="SSF51604">
    <property type="entry name" value="Enolase C-terminal domain-like"/>
    <property type="match status" value="1"/>
</dbReference>
<evidence type="ECO:0000256" key="6">
    <source>
        <dbReference type="ARBA" id="ARBA00023239"/>
    </source>
</evidence>
<sequence>MASPPCYSFLLLSNPPFLPSLIPRYASRYSFTRRTQRFSSFASSLHGIRRNIEVAQGAQFDELVLTRDDVSEDDELTVQVCVTRTLPPALTLEVGLERVMEAVDELKTDPPKSSSGVLRFQVAVPPRAKALFWFCSQPVSSGVFPVFFLSKDTVEPSYKSLYVKEPHGVFGIGDALSFLHHSKGHSSIKTFLSDESAMVTAYGFPDIDFNGNSSVYSKDGSSYFFVPQVELDEHEEVSILAVTLAWNDSLSYSFEQAISSYEKSIFQVSCHVCPNLEEHWFKNLKSSLAKLDVKEIHPIKMEHMEYLTFSGRDQGDAKELKNIQPLCQFHCKLSPDVVFSNNMLNQEAEVSNSLKDQANINAVWASAIIEECTRLGLTYFCVAPGSRSSHLAIAAANHPLTTCLACYDERSLAFHAIGYAKGSLKPAVIITSSGTAVSNLLPAVVEASEDFLPLLLLTADRPPELQGVGANQAINQINHFGSFVRFFFNLPPPTDLIPVRMVLTTIDSALHWATGSACGPVHMNCPFRDPLDGSPTNWSFNCLNGLDMWMSNSEPFTKYFQVQSLKSNGETTGQITEVLEVIKEAKKGLLLIGAIHTEDEIWASLLLAKELMWPVVADVLSGVRLRKLSKPFLEKWTPIFVDHLDHALLSDSVKNLIEFDVVIQVGSRITSKRVSQVLEKCFPFAYILVDKHPCRHDPSHLVTHRVQSNIVQFADCVLKSRFPWRRSKLHGHLHALDGAIAREMSFQLSAECSLTEPYVAHMLSKALTSKSALFIGNSMPIRDVDMYGCSSGNYSHVVDMMLSAELPSQWIQVTGNRGASGIDGLLSSATGFAVGCKKRVVCVVGDVSFLHDTNGLAILKQRTARKAMTVLVINNRGGGIFRLLPIAKRTEPSVLNQYFYTSHDISIENLCLAHGVEEMDCIVEVESSIDANAIVHSTLESFARQAANNSLGIISASSVLHPMIDSVLLFQVSGIQYSRYRVGLCDRPTIYSGESSQFHREGFILSLTLEDGSIGCGEVAPLDSSRENLMDVEGQLQLILHLMKGAKVSHMLPLLNGSFSSWIWSELGITASSVFPSVRCGLEMALLNAMAVKHDSGLMGILHCQKEENGSAQPHSVPICALLDSEGTPSEVAYVARKLVEEGFSAIKLKVARRVNSVQDALVLQEVRRLVGDQIELRVDANCRWTFEEAITFGLLVKKCNLQYIEEPVQNKDDLIRFCEESGLPVALDETLDDFKECPLRMLAKYTHPGVVAVVIKPSVVGGFEIAALIARWAQQHGKMAVISAAYESGLGLSAYILFASYLETENVKTFRERKQGMAPLVAHGLGTYKWLNEDVMMNSLGISRSPYSGFIEGSVADASKNLKDVNINNDVIVRTSIGVLVRRCELRVDVGGFSHFVRIHEVGQNVEGSVVMFLHGFLGTGEEWIPIMKGISGSARCISVDIPGHGSSRVQSNASETPTFSMEMIAEALYKLIEQITPGEVTIVGYSMGARIALYMALRFSNKIEGAVVVSGSPGIKDPVARKVRSATDDSKARMMVDHGLEIFVENWYNGGLWKSFRSHPHFRKIVASRLVHDDVLSVAKCLSDLSTGRQPSLWEELADCDTNVSLVFGEKDVKFKKIASRMYLEMSKSKKSEIHIIETVEIPEAGHAVHLESPLHLILALRKFLTRVRKNSAETELSQKLLLALKET</sequence>
<dbReference type="NCBIfam" id="TIGR01927">
    <property type="entry name" value="menC_gam_Gplu"/>
    <property type="match status" value="1"/>
</dbReference>
<dbReference type="Gene3D" id="3.40.50.970">
    <property type="match status" value="2"/>
</dbReference>
<proteinExistence type="inferred from homology"/>
<dbReference type="Pfam" id="PF02775">
    <property type="entry name" value="TPP_enzyme_C"/>
    <property type="match status" value="1"/>
</dbReference>
<dbReference type="PANTHER" id="PTHR42916:SF1">
    <property type="entry name" value="PROTEIN PHYLLO, CHLOROPLASTIC"/>
    <property type="match status" value="1"/>
</dbReference>
<dbReference type="Pfam" id="PF00561">
    <property type="entry name" value="Abhydrolase_1"/>
    <property type="match status" value="1"/>
</dbReference>
<reference evidence="8 9" key="1">
    <citation type="submission" date="2021-05" db="EMBL/GenBank/DDBJ databases">
        <title>Genome Assembly of Synthetic Allotetraploid Brassica napus Reveals Homoeologous Exchanges between Subgenomes.</title>
        <authorList>
            <person name="Davis J.T."/>
        </authorList>
    </citation>
    <scope>NUCLEOTIDE SEQUENCE [LARGE SCALE GENOMIC DNA]</scope>
    <source>
        <strain evidence="9">cv. Da-Ae</strain>
        <tissue evidence="8">Seedling</tissue>
    </source>
</reference>
<evidence type="ECO:0000313" key="9">
    <source>
        <dbReference type="Proteomes" id="UP000824890"/>
    </source>
</evidence>
<dbReference type="Pfam" id="PF02776">
    <property type="entry name" value="TPP_enzyme_N"/>
    <property type="match status" value="1"/>
</dbReference>
<protein>
    <recommendedName>
        <fullName evidence="7">Mandelate racemase/muconate lactonizing enzyme C-terminal domain-containing protein</fullName>
    </recommendedName>
</protein>
<gene>
    <name evidence="8" type="ORF">HID58_005669</name>
</gene>
<dbReference type="SUPFAM" id="SSF52518">
    <property type="entry name" value="Thiamin diphosphate-binding fold (THDP-binding)"/>
    <property type="match status" value="2"/>
</dbReference>
<dbReference type="InterPro" id="IPR029058">
    <property type="entry name" value="AB_hydrolase_fold"/>
</dbReference>
<dbReference type="InterPro" id="IPR029017">
    <property type="entry name" value="Enolase-like_N"/>
</dbReference>
<dbReference type="InterPro" id="IPR000073">
    <property type="entry name" value="AB_hydrolase_1"/>
</dbReference>
<keyword evidence="3" id="KW-0460">Magnesium</keyword>
<keyword evidence="2" id="KW-0479">Metal-binding</keyword>
<dbReference type="InterPro" id="IPR029065">
    <property type="entry name" value="Enolase_C-like"/>
</dbReference>
<name>A0ABQ8E9V4_BRANA</name>
<keyword evidence="9" id="KW-1185">Reference proteome</keyword>
<dbReference type="CDD" id="cd02009">
    <property type="entry name" value="TPP_SHCHC_synthase"/>
    <property type="match status" value="1"/>
</dbReference>
<evidence type="ECO:0000256" key="1">
    <source>
        <dbReference type="ARBA" id="ARBA00022679"/>
    </source>
</evidence>
<dbReference type="SFLD" id="SFLDF00009">
    <property type="entry name" value="o-succinylbenzoate_synthase"/>
    <property type="match status" value="1"/>
</dbReference>
<dbReference type="SFLD" id="SFLDG00180">
    <property type="entry name" value="muconate_cycloisomerase"/>
    <property type="match status" value="1"/>
</dbReference>
<keyword evidence="1" id="KW-0808">Transferase</keyword>
<dbReference type="SUPFAM" id="SSF54826">
    <property type="entry name" value="Enolase N-terminal domain-like"/>
    <property type="match status" value="1"/>
</dbReference>
<dbReference type="Gene3D" id="3.30.390.10">
    <property type="entry name" value="Enolase-like, N-terminal domain"/>
    <property type="match status" value="1"/>
</dbReference>
<dbReference type="NCBIfam" id="TIGR00173">
    <property type="entry name" value="menD"/>
    <property type="match status" value="1"/>
</dbReference>
<dbReference type="CDD" id="cd07037">
    <property type="entry name" value="TPP_PYR_MenD"/>
    <property type="match status" value="1"/>
</dbReference>
<dbReference type="InterPro" id="IPR032264">
    <property type="entry name" value="MenD_middle"/>
</dbReference>
<dbReference type="PROSITE" id="PS00909">
    <property type="entry name" value="MR_MLE_2"/>
    <property type="match status" value="1"/>
</dbReference>
<keyword evidence="5" id="KW-0464">Manganese</keyword>
<evidence type="ECO:0000256" key="5">
    <source>
        <dbReference type="ARBA" id="ARBA00023211"/>
    </source>
</evidence>